<reference evidence="1" key="2">
    <citation type="submission" date="2020-09" db="EMBL/GenBank/DDBJ databases">
        <authorList>
            <person name="Sun Q."/>
            <person name="Ohkuma M."/>
        </authorList>
    </citation>
    <scope>NUCLEOTIDE SEQUENCE</scope>
    <source>
        <strain evidence="1">JCM 4956</strain>
    </source>
</reference>
<protein>
    <submittedName>
        <fullName evidence="1">Uncharacterized protein</fullName>
    </submittedName>
</protein>
<comment type="caution">
    <text evidence="1">The sequence shown here is derived from an EMBL/GenBank/DDBJ whole genome shotgun (WGS) entry which is preliminary data.</text>
</comment>
<gene>
    <name evidence="1" type="ORF">GCM10010515_17030</name>
</gene>
<reference evidence="1" key="1">
    <citation type="journal article" date="2014" name="Int. J. Syst. Evol. Microbiol.">
        <title>Complete genome sequence of Corynebacterium casei LMG S-19264T (=DSM 44701T), isolated from a smear-ripened cheese.</title>
        <authorList>
            <consortium name="US DOE Joint Genome Institute (JGI-PGF)"/>
            <person name="Walter F."/>
            <person name="Albersmeier A."/>
            <person name="Kalinowski J."/>
            <person name="Ruckert C."/>
        </authorList>
    </citation>
    <scope>NUCLEOTIDE SEQUENCE</scope>
    <source>
        <strain evidence="1">JCM 4956</strain>
    </source>
</reference>
<dbReference type="EMBL" id="BMWD01000004">
    <property type="protein sequence ID" value="GGX50267.1"/>
    <property type="molecule type" value="Genomic_DNA"/>
</dbReference>
<dbReference type="RefSeq" id="WP_190034734.1">
    <property type="nucleotide sequence ID" value="NZ_BMWD01000004.1"/>
</dbReference>
<evidence type="ECO:0000313" key="2">
    <source>
        <dbReference type="Proteomes" id="UP000645555"/>
    </source>
</evidence>
<accession>A0A918K4Y6</accession>
<dbReference type="Proteomes" id="UP000645555">
    <property type="component" value="Unassembled WGS sequence"/>
</dbReference>
<keyword evidence="2" id="KW-1185">Reference proteome</keyword>
<organism evidence="1 2">
    <name type="scientific">Streptomyces fructofermentans</name>
    <dbReference type="NCBI Taxonomy" id="152141"/>
    <lineage>
        <taxon>Bacteria</taxon>
        <taxon>Bacillati</taxon>
        <taxon>Actinomycetota</taxon>
        <taxon>Actinomycetes</taxon>
        <taxon>Kitasatosporales</taxon>
        <taxon>Streptomycetaceae</taxon>
        <taxon>Streptomyces</taxon>
    </lineage>
</organism>
<dbReference type="AlphaFoldDB" id="A0A918K4Y6"/>
<evidence type="ECO:0000313" key="1">
    <source>
        <dbReference type="EMBL" id="GGX50267.1"/>
    </source>
</evidence>
<name>A0A918K4Y6_9ACTN</name>
<proteinExistence type="predicted"/>
<sequence length="173" mass="20041">MRADEHLEYHMARLLILLHHFGKPNSKGLDGLTKLAKLDFLLRYPSFTDHLLSSRGASWPLGCEPSPDELNAVESRMIRYKYGPWDHRYFLLIGRLVGYELAETVNGKGRVSIRLTEKGDTLATQLASTSDWSMTYKRSEMLRQNFNLSGNRLKQMIYESLPDAMNRPHWEEI</sequence>